<organism evidence="1 2">
    <name type="scientific">Dryococelus australis</name>
    <dbReference type="NCBI Taxonomy" id="614101"/>
    <lineage>
        <taxon>Eukaryota</taxon>
        <taxon>Metazoa</taxon>
        <taxon>Ecdysozoa</taxon>
        <taxon>Arthropoda</taxon>
        <taxon>Hexapoda</taxon>
        <taxon>Insecta</taxon>
        <taxon>Pterygota</taxon>
        <taxon>Neoptera</taxon>
        <taxon>Polyneoptera</taxon>
        <taxon>Phasmatodea</taxon>
        <taxon>Verophasmatodea</taxon>
        <taxon>Anareolatae</taxon>
        <taxon>Phasmatidae</taxon>
        <taxon>Eurycanthinae</taxon>
        <taxon>Dryococelus</taxon>
    </lineage>
</organism>
<protein>
    <submittedName>
        <fullName evidence="1">Uncharacterized protein</fullName>
    </submittedName>
</protein>
<proteinExistence type="predicted"/>
<dbReference type="Proteomes" id="UP001159363">
    <property type="component" value="Chromosome X"/>
</dbReference>
<keyword evidence="2" id="KW-1185">Reference proteome</keyword>
<sequence>MMQAPSSVITQDIVREIKSGCIVYILVVEEARDEELAEQMSICTRYLHGTEINERLHGFIVGSAERSYPTAHIDFKLCRSRPNSISQSHTSNNPCSYVLSHERRLNLGRRAKNCSNCWKTIGLLKDINECLYSTLRHNVFMK</sequence>
<reference evidence="1 2" key="1">
    <citation type="submission" date="2023-02" db="EMBL/GenBank/DDBJ databases">
        <title>LHISI_Scaffold_Assembly.</title>
        <authorList>
            <person name="Stuart O.P."/>
            <person name="Cleave R."/>
            <person name="Magrath M.J.L."/>
            <person name="Mikheyev A.S."/>
        </authorList>
    </citation>
    <scope>NUCLEOTIDE SEQUENCE [LARGE SCALE GENOMIC DNA]</scope>
    <source>
        <strain evidence="1">Daus_M_001</strain>
        <tissue evidence="1">Leg muscle</tissue>
    </source>
</reference>
<gene>
    <name evidence="1" type="ORF">PR048_011144</name>
</gene>
<dbReference type="EMBL" id="JARBHB010000004">
    <property type="protein sequence ID" value="KAJ8884948.1"/>
    <property type="molecule type" value="Genomic_DNA"/>
</dbReference>
<name>A0ABQ9HM25_9NEOP</name>
<comment type="caution">
    <text evidence="1">The sequence shown here is derived from an EMBL/GenBank/DDBJ whole genome shotgun (WGS) entry which is preliminary data.</text>
</comment>
<evidence type="ECO:0000313" key="1">
    <source>
        <dbReference type="EMBL" id="KAJ8884948.1"/>
    </source>
</evidence>
<accession>A0ABQ9HM25</accession>
<evidence type="ECO:0000313" key="2">
    <source>
        <dbReference type="Proteomes" id="UP001159363"/>
    </source>
</evidence>